<organism evidence="3 4">
    <name type="scientific">Kribbella alba</name>
    <dbReference type="NCBI Taxonomy" id="190197"/>
    <lineage>
        <taxon>Bacteria</taxon>
        <taxon>Bacillati</taxon>
        <taxon>Actinomycetota</taxon>
        <taxon>Actinomycetes</taxon>
        <taxon>Propionibacteriales</taxon>
        <taxon>Kribbellaceae</taxon>
        <taxon>Kribbella</taxon>
    </lineage>
</organism>
<feature type="transmembrane region" description="Helical" evidence="2">
    <location>
        <begin position="58"/>
        <end position="83"/>
    </location>
</feature>
<protein>
    <submittedName>
        <fullName evidence="3">Phage holin family protein</fullName>
    </submittedName>
</protein>
<accession>A0ABN2FJQ6</accession>
<keyword evidence="2" id="KW-0812">Transmembrane</keyword>
<comment type="caution">
    <text evidence="3">The sequence shown here is derived from an EMBL/GenBank/DDBJ whole genome shotgun (WGS) entry which is preliminary data.</text>
</comment>
<dbReference type="InterPro" id="IPR009937">
    <property type="entry name" value="Phage_holin_3_6"/>
</dbReference>
<proteinExistence type="predicted"/>
<keyword evidence="2" id="KW-0472">Membrane</keyword>
<evidence type="ECO:0000313" key="3">
    <source>
        <dbReference type="EMBL" id="GAA1650255.1"/>
    </source>
</evidence>
<reference evidence="3 4" key="1">
    <citation type="journal article" date="2019" name="Int. J. Syst. Evol. Microbiol.">
        <title>The Global Catalogue of Microorganisms (GCM) 10K type strain sequencing project: providing services to taxonomists for standard genome sequencing and annotation.</title>
        <authorList>
            <consortium name="The Broad Institute Genomics Platform"/>
            <consortium name="The Broad Institute Genome Sequencing Center for Infectious Disease"/>
            <person name="Wu L."/>
            <person name="Ma J."/>
        </authorList>
    </citation>
    <scope>NUCLEOTIDE SEQUENCE [LARGE SCALE GENOMIC DNA]</scope>
    <source>
        <strain evidence="3 4">JCM 14306</strain>
    </source>
</reference>
<evidence type="ECO:0000256" key="1">
    <source>
        <dbReference type="SAM" id="MobiDB-lite"/>
    </source>
</evidence>
<sequence length="163" mass="16778">MTTHPRAVRDDGHRTGQDEHVGALVAQLSSDVSRLVRDELQLAKAELKVKGKEAGIGLGLFGGAGTVAFYGLGALVAAAILGLAAAVPAWLSALLIALLLFAVAGVAALLGKRHVTQATPPVPQRAVEGVHEDLEALKGHQHTGQQLSGQQLSSHQPDGKATV</sequence>
<feature type="transmembrane region" description="Helical" evidence="2">
    <location>
        <begin position="89"/>
        <end position="110"/>
    </location>
</feature>
<dbReference type="EMBL" id="BAAANE010000008">
    <property type="protein sequence ID" value="GAA1650255.1"/>
    <property type="molecule type" value="Genomic_DNA"/>
</dbReference>
<feature type="region of interest" description="Disordered" evidence="1">
    <location>
        <begin position="140"/>
        <end position="163"/>
    </location>
</feature>
<gene>
    <name evidence="3" type="ORF">GCM10009744_47250</name>
</gene>
<feature type="compositionally biased region" description="Low complexity" evidence="1">
    <location>
        <begin position="142"/>
        <end position="156"/>
    </location>
</feature>
<keyword evidence="4" id="KW-1185">Reference proteome</keyword>
<keyword evidence="2" id="KW-1133">Transmembrane helix</keyword>
<dbReference type="Pfam" id="PF07332">
    <property type="entry name" value="Phage_holin_3_6"/>
    <property type="match status" value="1"/>
</dbReference>
<evidence type="ECO:0000256" key="2">
    <source>
        <dbReference type="SAM" id="Phobius"/>
    </source>
</evidence>
<evidence type="ECO:0000313" key="4">
    <source>
        <dbReference type="Proteomes" id="UP001501319"/>
    </source>
</evidence>
<dbReference type="RefSeq" id="WP_344114187.1">
    <property type="nucleotide sequence ID" value="NZ_BAAANE010000008.1"/>
</dbReference>
<name>A0ABN2FJQ6_9ACTN</name>
<dbReference type="Proteomes" id="UP001501319">
    <property type="component" value="Unassembled WGS sequence"/>
</dbReference>